<evidence type="ECO:0008006" key="4">
    <source>
        <dbReference type="Google" id="ProtNLM"/>
    </source>
</evidence>
<organism evidence="2 3">
    <name type="scientific">Keguizhuia sedimenti</name>
    <dbReference type="NCBI Taxonomy" id="3064264"/>
    <lineage>
        <taxon>Bacteria</taxon>
        <taxon>Pseudomonadati</taxon>
        <taxon>Pseudomonadota</taxon>
        <taxon>Betaproteobacteria</taxon>
        <taxon>Burkholderiales</taxon>
        <taxon>Oxalobacteraceae</taxon>
        <taxon>Keguizhuia</taxon>
    </lineage>
</organism>
<comment type="caution">
    <text evidence="2">The sequence shown here is derived from an EMBL/GenBank/DDBJ whole genome shotgun (WGS) entry which is preliminary data.</text>
</comment>
<protein>
    <recommendedName>
        <fullName evidence="4">Cobalt transporter</fullName>
    </recommendedName>
</protein>
<gene>
    <name evidence="2" type="ORF">Q8A64_17210</name>
</gene>
<feature type="signal peptide" evidence="1">
    <location>
        <begin position="1"/>
        <end position="24"/>
    </location>
</feature>
<keyword evidence="1" id="KW-0732">Signal</keyword>
<dbReference type="EMBL" id="JAUYVH010000017">
    <property type="protein sequence ID" value="MDQ9172154.1"/>
    <property type="molecule type" value="Genomic_DNA"/>
</dbReference>
<sequence>MKRSAFKFWVVLVMLSSMLGQALAMSVNPAWIGHELAHETASFDTNADIAAQAELLDIAEHDQQHDHEGKFGDVAHELLHAAHHIHLFGAPELPLLQTPQGKTPPYAAAFPLFLEVAPDSLFRPPRHTFAS</sequence>
<name>A0ABU1BTC3_9BURK</name>
<evidence type="ECO:0000313" key="3">
    <source>
        <dbReference type="Proteomes" id="UP001225596"/>
    </source>
</evidence>
<dbReference type="RefSeq" id="WP_338438161.1">
    <property type="nucleotide sequence ID" value="NZ_JAUYVH010000017.1"/>
</dbReference>
<reference evidence="2 3" key="1">
    <citation type="submission" date="2023-08" db="EMBL/GenBank/DDBJ databases">
        <title>Oxalobacteraceae gen .nov., isolated from river sludge outside the plant.</title>
        <authorList>
            <person name="Zhao S.Y."/>
        </authorList>
    </citation>
    <scope>NUCLEOTIDE SEQUENCE [LARGE SCALE GENOMIC DNA]</scope>
    <source>
        <strain evidence="2 3">R-40</strain>
    </source>
</reference>
<evidence type="ECO:0000313" key="2">
    <source>
        <dbReference type="EMBL" id="MDQ9172154.1"/>
    </source>
</evidence>
<evidence type="ECO:0000256" key="1">
    <source>
        <dbReference type="SAM" id="SignalP"/>
    </source>
</evidence>
<dbReference type="Proteomes" id="UP001225596">
    <property type="component" value="Unassembled WGS sequence"/>
</dbReference>
<keyword evidence="3" id="KW-1185">Reference proteome</keyword>
<feature type="chain" id="PRO_5045449766" description="Cobalt transporter" evidence="1">
    <location>
        <begin position="25"/>
        <end position="131"/>
    </location>
</feature>
<accession>A0ABU1BTC3</accession>
<proteinExistence type="predicted"/>